<keyword evidence="3" id="KW-1185">Reference proteome</keyword>
<dbReference type="RefSeq" id="WP_217681410.1">
    <property type="nucleotide sequence ID" value="NZ_JAHRGL010000019.1"/>
</dbReference>
<comment type="caution">
    <text evidence="2">The sequence shown here is derived from an EMBL/GenBank/DDBJ whole genome shotgun (WGS) entry which is preliminary data.</text>
</comment>
<keyword evidence="1" id="KW-1133">Transmembrane helix</keyword>
<dbReference type="InterPro" id="IPR049458">
    <property type="entry name" value="EpsG-like"/>
</dbReference>
<feature type="transmembrane region" description="Helical" evidence="1">
    <location>
        <begin position="251"/>
        <end position="273"/>
    </location>
</feature>
<feature type="transmembrane region" description="Helical" evidence="1">
    <location>
        <begin position="96"/>
        <end position="113"/>
    </location>
</feature>
<gene>
    <name evidence="2" type="ORF">KRX52_09055</name>
</gene>
<keyword evidence="1" id="KW-0472">Membrane</keyword>
<dbReference type="Proteomes" id="UP000813068">
    <property type="component" value="Unassembled WGS sequence"/>
</dbReference>
<protein>
    <submittedName>
        <fullName evidence="2">EpsG family protein</fullName>
    </submittedName>
</protein>
<feature type="transmembrane region" description="Helical" evidence="1">
    <location>
        <begin position="68"/>
        <end position="89"/>
    </location>
</feature>
<feature type="transmembrane region" description="Helical" evidence="1">
    <location>
        <begin position="142"/>
        <end position="163"/>
    </location>
</feature>
<dbReference type="Pfam" id="PF14897">
    <property type="entry name" value="EpsG"/>
    <property type="match status" value="1"/>
</dbReference>
<evidence type="ECO:0000313" key="2">
    <source>
        <dbReference type="EMBL" id="MBV2132948.1"/>
    </source>
</evidence>
<dbReference type="EMBL" id="JAHRGL010000019">
    <property type="protein sequence ID" value="MBV2132948.1"/>
    <property type="molecule type" value="Genomic_DNA"/>
</dbReference>
<organism evidence="2 3">
    <name type="scientific">Geopseudomonas aromaticivorans</name>
    <dbReference type="NCBI Taxonomy" id="2849492"/>
    <lineage>
        <taxon>Bacteria</taxon>
        <taxon>Pseudomonadati</taxon>
        <taxon>Pseudomonadota</taxon>
        <taxon>Gammaproteobacteria</taxon>
        <taxon>Pseudomonadales</taxon>
        <taxon>Pseudomonadaceae</taxon>
        <taxon>Geopseudomonas</taxon>
    </lineage>
</organism>
<accession>A0ABS6MVW2</accession>
<feature type="transmembrane region" description="Helical" evidence="1">
    <location>
        <begin position="175"/>
        <end position="195"/>
    </location>
</feature>
<evidence type="ECO:0000313" key="3">
    <source>
        <dbReference type="Proteomes" id="UP000813068"/>
    </source>
</evidence>
<keyword evidence="1" id="KW-0812">Transmembrane</keyword>
<sequence>MSKISARTLYILLLALITGAILGTKDTWNWLDSEVYYGYLTKSIILSYEEILTQPDFGFYLILKSLNIVGLSAPQIWMLIATITGILTFTSTQQRTNNFLIFLMLYFSLYAWLHIYIQIRAALALSIFLTAIFAVKHPLPRTILFAISISIHMSIAIPLIAFLSANKIQINKKNLPYILILICLPVALISTYSLPFLPINRILVYRELLAEGEHSYINLFSALPAIQLATLSYIAINKNTTTACATAEYKMALIGTLCFYSFISIPVIAQRAWEMLSVIFILLLSRHYYKSKVLTTLTIMYFMFSLKSCYPLLLSPSQ</sequence>
<evidence type="ECO:0000256" key="1">
    <source>
        <dbReference type="SAM" id="Phobius"/>
    </source>
</evidence>
<feature type="transmembrane region" description="Helical" evidence="1">
    <location>
        <begin position="216"/>
        <end position="236"/>
    </location>
</feature>
<proteinExistence type="predicted"/>
<reference evidence="2 3" key="1">
    <citation type="submission" date="2021-06" db="EMBL/GenBank/DDBJ databases">
        <title>Differences between aerobic and microaerobic xylene degrading microbial communities.</title>
        <authorList>
            <person name="Banerjee S."/>
            <person name="Tancsics A."/>
        </authorList>
    </citation>
    <scope>NUCLEOTIDE SEQUENCE [LARGE SCALE GENOMIC DNA]</scope>
    <source>
        <strain evidence="2 3">MAP12</strain>
    </source>
</reference>
<name>A0ABS6MVW2_9GAMM</name>
<feature type="transmembrane region" description="Helical" evidence="1">
    <location>
        <begin position="293"/>
        <end position="313"/>
    </location>
</feature>